<name>A0A1X3FPL1_9BRAD</name>
<gene>
    <name evidence="1" type="ORF">BSZ18_23195</name>
</gene>
<protein>
    <submittedName>
        <fullName evidence="1">Uncharacterized protein</fullName>
    </submittedName>
</protein>
<dbReference type="InterPro" id="IPR007948">
    <property type="entry name" value="DUF736"/>
</dbReference>
<comment type="caution">
    <text evidence="1">The sequence shown here is derived from an EMBL/GenBank/DDBJ whole genome shotgun (WGS) entry which is preliminary data.</text>
</comment>
<evidence type="ECO:0000313" key="1">
    <source>
        <dbReference type="EMBL" id="OSJ06187.1"/>
    </source>
</evidence>
<sequence length="157" mass="17056">MVPEGTIERSAPLHCSYAGQTEIGRARLKRSEAKRCYFSLKLDDPSFNCRPVRSCSTDDGDEASPLVRGGCENWFRRILHHPGRPTGGSCEHGQACPCRTADANRTSASEGLTPSQRRHPDLRQGKRHMIAAIAAGTANAVAIAMRKAKDRVIATAT</sequence>
<dbReference type="EMBL" id="NAFI01000180">
    <property type="protein sequence ID" value="OSJ06187.1"/>
    <property type="molecule type" value="Genomic_DNA"/>
</dbReference>
<dbReference type="OrthoDB" id="8254315at2"/>
<dbReference type="Proteomes" id="UP000193553">
    <property type="component" value="Unassembled WGS sequence"/>
</dbReference>
<evidence type="ECO:0000313" key="2">
    <source>
        <dbReference type="Proteomes" id="UP000193553"/>
    </source>
</evidence>
<dbReference type="Pfam" id="PF05284">
    <property type="entry name" value="DUF736"/>
    <property type="match status" value="1"/>
</dbReference>
<organism evidence="1 2">
    <name type="scientific">Bradyrhizobium canariense</name>
    <dbReference type="NCBI Taxonomy" id="255045"/>
    <lineage>
        <taxon>Bacteria</taxon>
        <taxon>Pseudomonadati</taxon>
        <taxon>Pseudomonadota</taxon>
        <taxon>Alphaproteobacteria</taxon>
        <taxon>Hyphomicrobiales</taxon>
        <taxon>Nitrobacteraceae</taxon>
        <taxon>Bradyrhizobium</taxon>
    </lineage>
</organism>
<accession>A0A1X3FPL1</accession>
<dbReference type="AlphaFoldDB" id="A0A1X3FPL1"/>
<proteinExistence type="predicted"/>
<reference evidence="1 2" key="1">
    <citation type="submission" date="2017-03" db="EMBL/GenBank/DDBJ databases">
        <title>Whole genome sequences of fourteen strains of Bradyrhizobium canariense and one strain of Bradyrhizobium japonicum isolated from Lupinus (Papilionoideae: Genisteae) species in Algeria.</title>
        <authorList>
            <person name="Crovadore J."/>
            <person name="Chekireb D."/>
            <person name="Brachmann A."/>
            <person name="Chablais R."/>
            <person name="Cochard B."/>
            <person name="Lefort F."/>
        </authorList>
    </citation>
    <scope>NUCLEOTIDE SEQUENCE [LARGE SCALE GENOMIC DNA]</scope>
    <source>
        <strain evidence="1 2">UBMA195</strain>
    </source>
</reference>